<dbReference type="AlphaFoldDB" id="A0A163V703"/>
<accession>A0A163V703</accession>
<dbReference type="SMART" id="SM00327">
    <property type="entry name" value="VWA"/>
    <property type="match status" value="1"/>
</dbReference>
<comment type="caution">
    <text evidence="5">The sequence shown here is derived from an EMBL/GenBank/DDBJ whole genome shotgun (WGS) entry which is preliminary data.</text>
</comment>
<dbReference type="PROSITE" id="PS51272">
    <property type="entry name" value="SLH"/>
    <property type="match status" value="3"/>
</dbReference>
<feature type="signal peptide" evidence="2">
    <location>
        <begin position="1"/>
        <end position="26"/>
    </location>
</feature>
<dbReference type="EMBL" id="LQRA01000078">
    <property type="protein sequence ID" value="KZE74437.1"/>
    <property type="molecule type" value="Genomic_DNA"/>
</dbReference>
<feature type="domain" description="VWFA" evidence="3">
    <location>
        <begin position="419"/>
        <end position="626"/>
    </location>
</feature>
<dbReference type="CDD" id="cd00198">
    <property type="entry name" value="vWFA"/>
    <property type="match status" value="1"/>
</dbReference>
<evidence type="ECO:0000313" key="5">
    <source>
        <dbReference type="EMBL" id="KZE74437.1"/>
    </source>
</evidence>
<feature type="domain" description="SLH" evidence="4">
    <location>
        <begin position="156"/>
        <end position="218"/>
    </location>
</feature>
<dbReference type="InterPro" id="IPR036465">
    <property type="entry name" value="vWFA_dom_sf"/>
</dbReference>
<organism evidence="5 6">
    <name type="scientific">Paenibacillus elgii</name>
    <dbReference type="NCBI Taxonomy" id="189691"/>
    <lineage>
        <taxon>Bacteria</taxon>
        <taxon>Bacillati</taxon>
        <taxon>Bacillota</taxon>
        <taxon>Bacilli</taxon>
        <taxon>Bacillales</taxon>
        <taxon>Paenibacillaceae</taxon>
        <taxon>Paenibacillus</taxon>
    </lineage>
</organism>
<sequence>MLRKAITAVSIASLMFGSSLSSIVAADNSVPAFGDLEGHWSKSEVEYLVQKGIVDGVIQNGQPVILPDQSITRAEYIKLLVSTRQVKLAEPAQSSFKDVAASHWALKYIEAAKANGWSDGYEDGTFKPDNKVSRAEIAALMVRSYNLRMQEGNTVAFEDTAGHWANHYVNVAASNKIVEGDTVNGKRYFYPENAATRAEGMAMLTRYLKTTETGAKDPKKETPAPAPSTAPASGTSGTASGGSSSSGSDSSSDSSTQRVTLDKEAIQNTLGGGNPVEGTDDLNNRIALVGLDLSSFGGSLSDISVKLEKPNTVFSQLSVPGLTGPVVEFSTNGKSFASGTLTFDVAKVSNKQNLAAAYYNETTKRFEFLPTAYNADQGTLSFTTTHNSKYVLIDKTSWEQTFRAHLSTVVDGTYKPYIDFAFIIDSSGSMNDTDPKNLRKTAVTSLVYGLKHDPESPLKTETVTVAKSVYEDGKGYHFEFPTVTNQVYSLSDRAAIIDFDSGVRTYATFSAHSQTVADAVYHIDSNGGTNIFAGVREAVKLFDTYGDNGQRKIALLLTDGQNNFATTQDDLNMLKEAFEKGITIITMGLSRDADLSLLKQIAEYTGGMYFQVQTADDLEAYFKSALENSYHEDKDQDGLDDFYEKTAGMMLENGMIIRTSTDPLTGKDTDGDGFTDLEEMGQPEDMVITADMMPEGSALVGKTVKVFKNFKSLPTDKNDVPKP</sequence>
<dbReference type="InterPro" id="IPR001119">
    <property type="entry name" value="SLH_dom"/>
</dbReference>
<gene>
    <name evidence="5" type="ORF">AV654_29560</name>
</gene>
<dbReference type="OrthoDB" id="174569at2"/>
<reference evidence="6" key="1">
    <citation type="submission" date="2016-01" db="EMBL/GenBank/DDBJ databases">
        <title>Draft genome of Chromobacterium sp. F49.</title>
        <authorList>
            <person name="Hong K.W."/>
        </authorList>
    </citation>
    <scope>NUCLEOTIDE SEQUENCE [LARGE SCALE GENOMIC DNA]</scope>
    <source>
        <strain evidence="6">M63</strain>
    </source>
</reference>
<feature type="domain" description="SLH" evidence="4">
    <location>
        <begin position="28"/>
        <end position="91"/>
    </location>
</feature>
<evidence type="ECO:0000256" key="1">
    <source>
        <dbReference type="SAM" id="MobiDB-lite"/>
    </source>
</evidence>
<dbReference type="PROSITE" id="PS50234">
    <property type="entry name" value="VWFA"/>
    <property type="match status" value="1"/>
</dbReference>
<evidence type="ECO:0000256" key="2">
    <source>
        <dbReference type="SAM" id="SignalP"/>
    </source>
</evidence>
<proteinExistence type="predicted"/>
<dbReference type="Gene3D" id="3.40.50.410">
    <property type="entry name" value="von Willebrand factor, type A domain"/>
    <property type="match status" value="1"/>
</dbReference>
<dbReference type="Proteomes" id="UP000076563">
    <property type="component" value="Unassembled WGS sequence"/>
</dbReference>
<dbReference type="STRING" id="1007103.GCA_000213315_02243"/>
<evidence type="ECO:0000259" key="4">
    <source>
        <dbReference type="PROSITE" id="PS51272"/>
    </source>
</evidence>
<dbReference type="SUPFAM" id="SSF53300">
    <property type="entry name" value="vWA-like"/>
    <property type="match status" value="1"/>
</dbReference>
<dbReference type="Pfam" id="PF00395">
    <property type="entry name" value="SLH"/>
    <property type="match status" value="3"/>
</dbReference>
<name>A0A163V703_9BACL</name>
<evidence type="ECO:0008006" key="7">
    <source>
        <dbReference type="Google" id="ProtNLM"/>
    </source>
</evidence>
<dbReference type="RefSeq" id="WP_063185759.1">
    <property type="nucleotide sequence ID" value="NZ_LQRA01000078.1"/>
</dbReference>
<feature type="region of interest" description="Disordered" evidence="1">
    <location>
        <begin position="211"/>
        <end position="259"/>
    </location>
</feature>
<keyword evidence="6" id="KW-1185">Reference proteome</keyword>
<dbReference type="InterPro" id="IPR002035">
    <property type="entry name" value="VWF_A"/>
</dbReference>
<dbReference type="PANTHER" id="PTHR43308">
    <property type="entry name" value="OUTER MEMBRANE PROTEIN ALPHA-RELATED"/>
    <property type="match status" value="1"/>
</dbReference>
<keyword evidence="2" id="KW-0732">Signal</keyword>
<dbReference type="InterPro" id="IPR051465">
    <property type="entry name" value="Cell_Envelope_Struct_Comp"/>
</dbReference>
<evidence type="ECO:0000259" key="3">
    <source>
        <dbReference type="PROSITE" id="PS50234"/>
    </source>
</evidence>
<dbReference type="Pfam" id="PF00092">
    <property type="entry name" value="VWA"/>
    <property type="match status" value="1"/>
</dbReference>
<dbReference type="PANTHER" id="PTHR43308:SF5">
    <property type="entry name" value="S-LAYER PROTEIN _ PEPTIDOGLYCAN ENDO-BETA-N-ACETYLGLUCOSAMINIDASE"/>
    <property type="match status" value="1"/>
</dbReference>
<feature type="compositionally biased region" description="Low complexity" evidence="1">
    <location>
        <begin position="227"/>
        <end position="256"/>
    </location>
</feature>
<dbReference type="eggNOG" id="COG0791">
    <property type="taxonomic scope" value="Bacteria"/>
</dbReference>
<feature type="domain" description="SLH" evidence="4">
    <location>
        <begin position="92"/>
        <end position="155"/>
    </location>
</feature>
<protein>
    <recommendedName>
        <fullName evidence="7">VWFA domain-containing protein</fullName>
    </recommendedName>
</protein>
<dbReference type="eggNOG" id="COG2304">
    <property type="taxonomic scope" value="Bacteria"/>
</dbReference>
<feature type="chain" id="PRO_5039289525" description="VWFA domain-containing protein" evidence="2">
    <location>
        <begin position="27"/>
        <end position="723"/>
    </location>
</feature>
<evidence type="ECO:0000313" key="6">
    <source>
        <dbReference type="Proteomes" id="UP000076563"/>
    </source>
</evidence>